<dbReference type="PANTHER" id="PTHR11188:SF17">
    <property type="entry name" value="FI21816P1"/>
    <property type="match status" value="1"/>
</dbReference>
<accession>A0A8K1CIN3</accession>
<dbReference type="SMART" id="SM01017">
    <property type="entry name" value="Arrestin_C"/>
    <property type="match status" value="1"/>
</dbReference>
<name>A0A8K1CIN3_PYTOL</name>
<dbReference type="InterPro" id="IPR050357">
    <property type="entry name" value="Arrestin_domain-protein"/>
</dbReference>
<evidence type="ECO:0000259" key="1">
    <source>
        <dbReference type="SMART" id="SM01017"/>
    </source>
</evidence>
<dbReference type="InterPro" id="IPR014756">
    <property type="entry name" value="Ig_E-set"/>
</dbReference>
<dbReference type="InterPro" id="IPR011021">
    <property type="entry name" value="Arrestin-like_N"/>
</dbReference>
<dbReference type="GO" id="GO:0005737">
    <property type="term" value="C:cytoplasm"/>
    <property type="evidence" value="ECO:0007669"/>
    <property type="project" value="TreeGrafter"/>
</dbReference>
<dbReference type="AlphaFoldDB" id="A0A8K1CIN3"/>
<dbReference type="GO" id="GO:0015031">
    <property type="term" value="P:protein transport"/>
    <property type="evidence" value="ECO:0007669"/>
    <property type="project" value="TreeGrafter"/>
</dbReference>
<comment type="caution">
    <text evidence="2">The sequence shown here is derived from an EMBL/GenBank/DDBJ whole genome shotgun (WGS) entry which is preliminary data.</text>
</comment>
<proteinExistence type="predicted"/>
<dbReference type="InterPro" id="IPR014752">
    <property type="entry name" value="Arrestin-like_C"/>
</dbReference>
<dbReference type="SUPFAM" id="SSF81296">
    <property type="entry name" value="E set domains"/>
    <property type="match status" value="2"/>
</dbReference>
<sequence>MGKLAAALGIGVKGSIAISLERPTYRPGETLIGQITLRIHETFDTKELVVTINGEEQLTWETTQYESLNQHHKRTRALLQEQQLFATPQRYDPGDYVFPFEFTLPEDLPTYFEYWKPRMGELESIHARVTYNINVSLPVLGAFKSDLSSNQRIRIVAPTGAEPQSLQARDRKEVSVLGVFGKGHCTITASLATNLLRQKEEASVHCTIENDSKKRVKHVRTELMQLVELLPSEDNKSVLPRSKTRMVNRTDYFSVDAGQTKSVVLQPAMVDTKRIAYLLPSFRSEFIRISYQLVVHCKYSMSEGPSVSFPLTLVHHEA</sequence>
<evidence type="ECO:0000313" key="3">
    <source>
        <dbReference type="Proteomes" id="UP000794436"/>
    </source>
</evidence>
<dbReference type="Proteomes" id="UP000794436">
    <property type="component" value="Unassembled WGS sequence"/>
</dbReference>
<dbReference type="Pfam" id="PF02752">
    <property type="entry name" value="Arrestin_C"/>
    <property type="match status" value="1"/>
</dbReference>
<feature type="domain" description="Arrestin C-terminal-like" evidence="1">
    <location>
        <begin position="181"/>
        <end position="318"/>
    </location>
</feature>
<keyword evidence="3" id="KW-1185">Reference proteome</keyword>
<protein>
    <recommendedName>
        <fullName evidence="1">Arrestin C-terminal-like domain-containing protein</fullName>
    </recommendedName>
</protein>
<organism evidence="2 3">
    <name type="scientific">Pythium oligandrum</name>
    <name type="common">Mycoparasitic fungus</name>
    <dbReference type="NCBI Taxonomy" id="41045"/>
    <lineage>
        <taxon>Eukaryota</taxon>
        <taxon>Sar</taxon>
        <taxon>Stramenopiles</taxon>
        <taxon>Oomycota</taxon>
        <taxon>Peronosporomycetes</taxon>
        <taxon>Pythiales</taxon>
        <taxon>Pythiaceae</taxon>
        <taxon>Pythium</taxon>
    </lineage>
</organism>
<reference evidence="2" key="1">
    <citation type="submission" date="2019-03" db="EMBL/GenBank/DDBJ databases">
        <title>Long read genome sequence of the mycoparasitic Pythium oligandrum ATCC 38472 isolated from sugarbeet rhizosphere.</title>
        <authorList>
            <person name="Gaulin E."/>
        </authorList>
    </citation>
    <scope>NUCLEOTIDE SEQUENCE</scope>
    <source>
        <strain evidence="2">ATCC 38472_TT</strain>
    </source>
</reference>
<dbReference type="OrthoDB" id="7785529at2759"/>
<dbReference type="PANTHER" id="PTHR11188">
    <property type="entry name" value="ARRESTIN DOMAIN CONTAINING PROTEIN"/>
    <property type="match status" value="1"/>
</dbReference>
<dbReference type="Gene3D" id="2.60.40.640">
    <property type="match status" value="2"/>
</dbReference>
<dbReference type="EMBL" id="SPLM01000042">
    <property type="protein sequence ID" value="TMW63925.1"/>
    <property type="molecule type" value="Genomic_DNA"/>
</dbReference>
<dbReference type="InterPro" id="IPR011022">
    <property type="entry name" value="Arrestin_C-like"/>
</dbReference>
<evidence type="ECO:0000313" key="2">
    <source>
        <dbReference type="EMBL" id="TMW63925.1"/>
    </source>
</evidence>
<dbReference type="Pfam" id="PF00339">
    <property type="entry name" value="Arrestin_N"/>
    <property type="match status" value="1"/>
</dbReference>
<gene>
    <name evidence="2" type="ORF">Poli38472_014630</name>
</gene>